<sequence>MSGIVKTGFKTWFRLLLITRQKTKKTSNANKFTIMESSYCHDITPIISIFLLFFLLFSPIFSAKDLKDLRNANTTFHSNKKLTNNTMKKINKPFVKSIKSPDGDIIDCVLIHLQPAFDIPILKATGPLDPPEIPNGNKKGGMETEVKQLWNSKGESCPQGTIPIRRQTESEIFTSDSISTFGKTTSRNDFSPSDNGHEHAIGYVTDGEFYGAKATLNVWAPNVTRAHEFSLSQIWVIADVPTHPLSTFEAGWQVAPTMYGTSSPRLFIFSTNDGYRSGCYNLKCPGFVQTTQEISLGATIYPVSTYNGRQFDIKVLIWKDPRHGNWWLKVGNTVVGYWPVALFPDFNKHATTIQYGGEVYNAQRPGQQHTSTIMGSGHFPAEGYGKASYVRNMEIIDEYNALKPVGDVNLIAEKPKCYDVKNGFDKFWGYYIFFGGPGNNPNCH</sequence>
<dbReference type="Pfam" id="PF14365">
    <property type="entry name" value="Neprosin_AP"/>
    <property type="match status" value="1"/>
</dbReference>
<evidence type="ECO:0000313" key="3">
    <source>
        <dbReference type="EMBL" id="KAJ0194001.1"/>
    </source>
</evidence>
<dbReference type="AlphaFoldDB" id="A0A9R1WZX9"/>
<proteinExistence type="predicted"/>
<keyword evidence="1" id="KW-0472">Membrane</keyword>
<comment type="caution">
    <text evidence="3">The sequence shown here is derived from an EMBL/GenBank/DDBJ whole genome shotgun (WGS) entry which is preliminary data.</text>
</comment>
<feature type="transmembrane region" description="Helical" evidence="1">
    <location>
        <begin position="43"/>
        <end position="61"/>
    </location>
</feature>
<dbReference type="PANTHER" id="PTHR31589">
    <property type="entry name" value="PROTEIN, PUTATIVE (DUF239)-RELATED-RELATED"/>
    <property type="match status" value="1"/>
</dbReference>
<evidence type="ECO:0000256" key="1">
    <source>
        <dbReference type="SAM" id="Phobius"/>
    </source>
</evidence>
<evidence type="ECO:0000313" key="4">
    <source>
        <dbReference type="Proteomes" id="UP000235145"/>
    </source>
</evidence>
<dbReference type="InterPro" id="IPR004314">
    <property type="entry name" value="Neprosin"/>
</dbReference>
<keyword evidence="1" id="KW-1133">Transmembrane helix</keyword>
<accession>A0A9R1WZX9</accession>
<evidence type="ECO:0000259" key="2">
    <source>
        <dbReference type="PROSITE" id="PS52045"/>
    </source>
</evidence>
<dbReference type="Proteomes" id="UP000235145">
    <property type="component" value="Unassembled WGS sequence"/>
</dbReference>
<reference evidence="3 4" key="1">
    <citation type="journal article" date="2017" name="Nat. Commun.">
        <title>Genome assembly with in vitro proximity ligation data and whole-genome triplication in lettuce.</title>
        <authorList>
            <person name="Reyes-Chin-Wo S."/>
            <person name="Wang Z."/>
            <person name="Yang X."/>
            <person name="Kozik A."/>
            <person name="Arikit S."/>
            <person name="Song C."/>
            <person name="Xia L."/>
            <person name="Froenicke L."/>
            <person name="Lavelle D.O."/>
            <person name="Truco M.J."/>
            <person name="Xia R."/>
            <person name="Zhu S."/>
            <person name="Xu C."/>
            <person name="Xu H."/>
            <person name="Xu X."/>
            <person name="Cox K."/>
            <person name="Korf I."/>
            <person name="Meyers B.C."/>
            <person name="Michelmore R.W."/>
        </authorList>
    </citation>
    <scope>NUCLEOTIDE SEQUENCE [LARGE SCALE GENOMIC DNA]</scope>
    <source>
        <strain evidence="4">cv. Salinas</strain>
        <tissue evidence="3">Seedlings</tissue>
    </source>
</reference>
<dbReference type="InterPro" id="IPR053168">
    <property type="entry name" value="Glutamic_endopeptidase"/>
</dbReference>
<keyword evidence="4" id="KW-1185">Reference proteome</keyword>
<protein>
    <recommendedName>
        <fullName evidence="2">Neprosin PEP catalytic domain-containing protein</fullName>
    </recommendedName>
</protein>
<dbReference type="PROSITE" id="PS52045">
    <property type="entry name" value="NEPROSIN_PEP_CD"/>
    <property type="match status" value="1"/>
</dbReference>
<organism evidence="3 4">
    <name type="scientific">Lactuca sativa</name>
    <name type="common">Garden lettuce</name>
    <dbReference type="NCBI Taxonomy" id="4236"/>
    <lineage>
        <taxon>Eukaryota</taxon>
        <taxon>Viridiplantae</taxon>
        <taxon>Streptophyta</taxon>
        <taxon>Embryophyta</taxon>
        <taxon>Tracheophyta</taxon>
        <taxon>Spermatophyta</taxon>
        <taxon>Magnoliopsida</taxon>
        <taxon>eudicotyledons</taxon>
        <taxon>Gunneridae</taxon>
        <taxon>Pentapetalae</taxon>
        <taxon>asterids</taxon>
        <taxon>campanulids</taxon>
        <taxon>Asterales</taxon>
        <taxon>Asteraceae</taxon>
        <taxon>Cichorioideae</taxon>
        <taxon>Cichorieae</taxon>
        <taxon>Lactucinae</taxon>
        <taxon>Lactuca</taxon>
    </lineage>
</organism>
<dbReference type="InterPro" id="IPR025521">
    <property type="entry name" value="Neprosin_propep"/>
</dbReference>
<feature type="domain" description="Neprosin PEP catalytic" evidence="2">
    <location>
        <begin position="191"/>
        <end position="444"/>
    </location>
</feature>
<gene>
    <name evidence="3" type="ORF">LSAT_V11C800450450</name>
</gene>
<dbReference type="Pfam" id="PF03080">
    <property type="entry name" value="Neprosin"/>
    <property type="match status" value="1"/>
</dbReference>
<dbReference type="EMBL" id="NBSK02000008">
    <property type="protein sequence ID" value="KAJ0194001.1"/>
    <property type="molecule type" value="Genomic_DNA"/>
</dbReference>
<keyword evidence="1" id="KW-0812">Transmembrane</keyword>
<dbReference type="Gene3D" id="3.90.1320.10">
    <property type="entry name" value="Outer-capsid protein sigma 3, large lobe"/>
    <property type="match status" value="1"/>
</dbReference>
<dbReference type="PANTHER" id="PTHR31589:SF253">
    <property type="entry name" value="NEPROSIN"/>
    <property type="match status" value="1"/>
</dbReference>
<name>A0A9R1WZX9_LACSA</name>